<dbReference type="EMBL" id="OBDY01000033">
    <property type="protein sequence ID" value="SNY68372.1"/>
    <property type="molecule type" value="Genomic_DNA"/>
</dbReference>
<keyword evidence="1" id="KW-0732">Signal</keyword>
<name>A0A285K6Y9_9ACTN</name>
<dbReference type="AlphaFoldDB" id="A0A285K6Y9"/>
<dbReference type="Pfam" id="PF00144">
    <property type="entry name" value="Beta-lactamase"/>
    <property type="match status" value="1"/>
</dbReference>
<accession>A0A285K6Y9</accession>
<evidence type="ECO:0000313" key="3">
    <source>
        <dbReference type="EMBL" id="SNY68372.1"/>
    </source>
</evidence>
<dbReference type="SUPFAM" id="SSF56601">
    <property type="entry name" value="beta-lactamase/transpeptidase-like"/>
    <property type="match status" value="1"/>
</dbReference>
<keyword evidence="3" id="KW-0378">Hydrolase</keyword>
<reference evidence="3 4" key="1">
    <citation type="submission" date="2017-09" db="EMBL/GenBank/DDBJ databases">
        <authorList>
            <person name="Ehlers B."/>
            <person name="Leendertz F.H."/>
        </authorList>
    </citation>
    <scope>NUCLEOTIDE SEQUENCE [LARGE SCALE GENOMIC DNA]</scope>
    <source>
        <strain evidence="3 4">CGMCC 4.6857</strain>
    </source>
</reference>
<dbReference type="Gene3D" id="3.40.710.10">
    <property type="entry name" value="DD-peptidase/beta-lactamase superfamily"/>
    <property type="match status" value="1"/>
</dbReference>
<protein>
    <submittedName>
        <fullName evidence="3">D-alanyl-D-alanine carboxypeptidase</fullName>
    </submittedName>
</protein>
<sequence length="401" mass="42659">MSGPGRPGRLVGMKITRVRMVTVSLAAAVAAGVVLPASVPAFATTRHTVCDGAGVDASGMRQAMAGLPNTVATSAQVRVTTPGGCWTGLSGVADLRTEAPVPANARFRIGSVTKVFTATVVLQLAAEHRLSLDAPVQRYLPELLPAEYPEVTVRQLLNHTDGLPSPALPDDLEWILAHRYDRWTPRQIVRDALRNPREFEPGAKQHYTNMGYIVAGLLIEKVTGRPYAQEIDRRIARPLGLRDTYVPGADPAIRGPHAHGYQVVTREGVTSLIDVTNWSQTLTPASGDMISTLADLDTFTAALFGGRLLPPAQLGEMFTLPPVKDVSGGPATHSAGLEATTLPNGEVLWAKSGARYGYSSAIGASRDGRFRLVYSVTSTDAKGEGQMSTAEGIIHAALAMR</sequence>
<gene>
    <name evidence="3" type="ORF">SAMN05421748_13311</name>
</gene>
<evidence type="ECO:0000313" key="4">
    <source>
        <dbReference type="Proteomes" id="UP000219612"/>
    </source>
</evidence>
<organism evidence="3 4">
    <name type="scientific">Paractinoplanes atraurantiacus</name>
    <dbReference type="NCBI Taxonomy" id="1036182"/>
    <lineage>
        <taxon>Bacteria</taxon>
        <taxon>Bacillati</taxon>
        <taxon>Actinomycetota</taxon>
        <taxon>Actinomycetes</taxon>
        <taxon>Micromonosporales</taxon>
        <taxon>Micromonosporaceae</taxon>
        <taxon>Paractinoplanes</taxon>
    </lineage>
</organism>
<dbReference type="InterPro" id="IPR001466">
    <property type="entry name" value="Beta-lactam-related"/>
</dbReference>
<dbReference type="GO" id="GO:0004180">
    <property type="term" value="F:carboxypeptidase activity"/>
    <property type="evidence" value="ECO:0007669"/>
    <property type="project" value="UniProtKB-KW"/>
</dbReference>
<dbReference type="InterPro" id="IPR050491">
    <property type="entry name" value="AmpC-like"/>
</dbReference>
<dbReference type="PANTHER" id="PTHR46825:SF7">
    <property type="entry name" value="D-ALANYL-D-ALANINE CARBOXYPEPTIDASE"/>
    <property type="match status" value="1"/>
</dbReference>
<feature type="domain" description="Beta-lactamase-related" evidence="2">
    <location>
        <begin position="72"/>
        <end position="381"/>
    </location>
</feature>
<keyword evidence="3" id="KW-0121">Carboxypeptidase</keyword>
<keyword evidence="3" id="KW-0645">Protease</keyword>
<dbReference type="PANTHER" id="PTHR46825">
    <property type="entry name" value="D-ALANYL-D-ALANINE-CARBOXYPEPTIDASE/ENDOPEPTIDASE AMPH"/>
    <property type="match status" value="1"/>
</dbReference>
<proteinExistence type="predicted"/>
<feature type="chain" id="PRO_5012470641" evidence="1">
    <location>
        <begin position="44"/>
        <end position="401"/>
    </location>
</feature>
<dbReference type="InterPro" id="IPR012338">
    <property type="entry name" value="Beta-lactam/transpept-like"/>
</dbReference>
<evidence type="ECO:0000259" key="2">
    <source>
        <dbReference type="Pfam" id="PF00144"/>
    </source>
</evidence>
<evidence type="ECO:0000256" key="1">
    <source>
        <dbReference type="SAM" id="SignalP"/>
    </source>
</evidence>
<dbReference type="Proteomes" id="UP000219612">
    <property type="component" value="Unassembled WGS sequence"/>
</dbReference>
<keyword evidence="4" id="KW-1185">Reference proteome</keyword>
<feature type="signal peptide" evidence="1">
    <location>
        <begin position="1"/>
        <end position="43"/>
    </location>
</feature>